<organism evidence="2">
    <name type="scientific">uncultured Propionibacteriaceae bacterium</name>
    <dbReference type="NCBI Taxonomy" id="257457"/>
    <lineage>
        <taxon>Bacteria</taxon>
        <taxon>Bacillati</taxon>
        <taxon>Actinomycetota</taxon>
        <taxon>Actinomycetes</taxon>
        <taxon>Propionibacteriales</taxon>
        <taxon>Propionibacteriaceae</taxon>
        <taxon>environmental samples</taxon>
    </lineage>
</organism>
<proteinExistence type="predicted"/>
<protein>
    <submittedName>
        <fullName evidence="2">Uncharacterized protein</fullName>
    </submittedName>
</protein>
<feature type="non-terminal residue" evidence="2">
    <location>
        <position position="1"/>
    </location>
</feature>
<accession>A0A6J4MWR4</accession>
<evidence type="ECO:0000256" key="1">
    <source>
        <dbReference type="SAM" id="MobiDB-lite"/>
    </source>
</evidence>
<feature type="compositionally biased region" description="Basic residues" evidence="1">
    <location>
        <begin position="15"/>
        <end position="24"/>
    </location>
</feature>
<dbReference type="AlphaFoldDB" id="A0A6J4MWR4"/>
<reference evidence="2" key="1">
    <citation type="submission" date="2020-02" db="EMBL/GenBank/DDBJ databases">
        <authorList>
            <person name="Meier V. D."/>
        </authorList>
    </citation>
    <scope>NUCLEOTIDE SEQUENCE</scope>
    <source>
        <strain evidence="2">AVDCRST_MAG75</strain>
    </source>
</reference>
<dbReference type="EMBL" id="CADCUO010000005">
    <property type="protein sequence ID" value="CAA9370998.1"/>
    <property type="molecule type" value="Genomic_DNA"/>
</dbReference>
<sequence>GLIQHRAKTNATYLSRRKLNPTKRAKPDESTTTTTRAS</sequence>
<evidence type="ECO:0000313" key="2">
    <source>
        <dbReference type="EMBL" id="CAA9370998.1"/>
    </source>
</evidence>
<gene>
    <name evidence="2" type="ORF">AVDCRST_MAG75-54</name>
</gene>
<feature type="region of interest" description="Disordered" evidence="1">
    <location>
        <begin position="1"/>
        <end position="38"/>
    </location>
</feature>
<name>A0A6J4MWR4_9ACTN</name>